<dbReference type="InterPro" id="IPR029044">
    <property type="entry name" value="Nucleotide-diphossugar_trans"/>
</dbReference>
<evidence type="ECO:0000313" key="13">
    <source>
        <dbReference type="EMBL" id="KAF6002899.1"/>
    </source>
</evidence>
<dbReference type="PANTHER" id="PTHR45989">
    <property type="entry name" value="TRANSLATION INITIATION FACTOR EIF-2B SUBUNIT GAMMA"/>
    <property type="match status" value="1"/>
</dbReference>
<dbReference type="InterPro" id="IPR005835">
    <property type="entry name" value="NTP_transferase_dom"/>
</dbReference>
<gene>
    <name evidence="13" type="primary">EIF2B3</name>
    <name evidence="13" type="ORF">F1559_000408</name>
</gene>
<evidence type="ECO:0000259" key="12">
    <source>
        <dbReference type="Pfam" id="PF25084"/>
    </source>
</evidence>
<keyword evidence="14" id="KW-1185">Reference proteome</keyword>
<organism evidence="13 14">
    <name type="scientific">Cyanidiococcus yangmingshanensis</name>
    <dbReference type="NCBI Taxonomy" id="2690220"/>
    <lineage>
        <taxon>Eukaryota</taxon>
        <taxon>Rhodophyta</taxon>
        <taxon>Bangiophyceae</taxon>
        <taxon>Cyanidiales</taxon>
        <taxon>Cyanidiaceae</taxon>
        <taxon>Cyanidiococcus</taxon>
    </lineage>
</organism>
<keyword evidence="3" id="KW-0963">Cytoplasm</keyword>
<evidence type="ECO:0000256" key="10">
    <source>
        <dbReference type="SAM" id="MobiDB-lite"/>
    </source>
</evidence>
<feature type="region of interest" description="Disordered" evidence="10">
    <location>
        <begin position="425"/>
        <end position="456"/>
    </location>
</feature>
<dbReference type="Pfam" id="PF25084">
    <property type="entry name" value="LbH_EIF2B"/>
    <property type="match status" value="1"/>
</dbReference>
<dbReference type="GO" id="GO:0003743">
    <property type="term" value="F:translation initiation factor activity"/>
    <property type="evidence" value="ECO:0007669"/>
    <property type="project" value="UniProtKB-KW"/>
</dbReference>
<evidence type="ECO:0000259" key="11">
    <source>
        <dbReference type="Pfam" id="PF00483"/>
    </source>
</evidence>
<dbReference type="CDD" id="cd04652">
    <property type="entry name" value="LbH_eIF2B_gamma_C"/>
    <property type="match status" value="1"/>
</dbReference>
<accession>A0A7J7IJM6</accession>
<feature type="region of interest" description="Disordered" evidence="10">
    <location>
        <begin position="173"/>
        <end position="199"/>
    </location>
</feature>
<comment type="subunit">
    <text evidence="9">Component of the translation initiation factor 2B (eIF2B) complex which is a heterodecamer of two sets of five different subunits: alpha, beta, gamma, delta and epsilon. Subunits alpha, beta and delta comprise a regulatory subcomplex and subunits epsilon and gamma comprise a catalytic subcomplex. Within the complex, the hexameric regulatory complex resides at the center, with the two heterodimeric catalytic subcomplexes bound on opposite sides.</text>
</comment>
<name>A0A7J7IJM6_9RHOD</name>
<evidence type="ECO:0000256" key="2">
    <source>
        <dbReference type="ARBA" id="ARBA00007878"/>
    </source>
</evidence>
<dbReference type="InterPro" id="IPR051960">
    <property type="entry name" value="eIF2B_gamma"/>
</dbReference>
<comment type="similarity">
    <text evidence="2">Belongs to the eIF-2B gamma/epsilon subunits family.</text>
</comment>
<proteinExistence type="inferred from homology"/>
<dbReference type="Gene3D" id="3.90.550.10">
    <property type="entry name" value="Spore Coat Polysaccharide Biosynthesis Protein SpsA, Chain A"/>
    <property type="match status" value="1"/>
</dbReference>
<dbReference type="GO" id="GO:0002183">
    <property type="term" value="P:cytoplasmic translational initiation"/>
    <property type="evidence" value="ECO:0007669"/>
    <property type="project" value="TreeGrafter"/>
</dbReference>
<evidence type="ECO:0000256" key="7">
    <source>
        <dbReference type="ARBA" id="ARBA00044229"/>
    </source>
</evidence>
<dbReference type="AlphaFoldDB" id="A0A7J7IJM6"/>
<evidence type="ECO:0000256" key="1">
    <source>
        <dbReference type="ARBA" id="ARBA00004514"/>
    </source>
</evidence>
<evidence type="ECO:0000256" key="3">
    <source>
        <dbReference type="ARBA" id="ARBA00022490"/>
    </source>
</evidence>
<dbReference type="Proteomes" id="UP000530660">
    <property type="component" value="Unassembled WGS sequence"/>
</dbReference>
<dbReference type="EMBL" id="VWRR01000008">
    <property type="protein sequence ID" value="KAF6002899.1"/>
    <property type="molecule type" value="Genomic_DNA"/>
</dbReference>
<comment type="function">
    <text evidence="8">Acts as a component of the translation initiation factor 2B (eIF2B) complex, which catalyzes the exchange of GDP for GTP on the eukaryotic initiation factor 2 (eIF2) complex gamma subunit. Its guanine nucleotide exchange factor activity is repressed when bound to eIF2 complex phosphorylated on the alpha subunit, thereby limiting the amount of methionyl-initiator methionine tRNA available to the ribosome and consequently global translation is repressed.</text>
</comment>
<evidence type="ECO:0000256" key="4">
    <source>
        <dbReference type="ARBA" id="ARBA00022540"/>
    </source>
</evidence>
<keyword evidence="4 13" id="KW-0396">Initiation factor</keyword>
<comment type="subcellular location">
    <subcellularLocation>
        <location evidence="1">Cytoplasm</location>
        <location evidence="1">Cytosol</location>
    </subcellularLocation>
</comment>
<sequence>MATTRESGQQRQATHSAFVEFRVVLLAGDAGSRMRLFTDLVPKCMLPIGNRPLLFYALYSIERSGLSEVILVTTERALERVTLYVEEFYGLDPAVLALRSSQTTEKELAVRIEAVPDDLDSAEAILRVAKHLDTDDVLILSADAFGYWDLATLTTMHRVSEAAWTMLLTSSSSNVKNEGSKSASGSRTRGHGSGSAPGGATIATSARDYFVIDEVTQRVLYVKSFADASKTGDRLRLPRDVLRSEGPIMVHRDLVDLHIYVCRRWVLELLRSRPHMTSLRSDLLPYLVRNQFVLERRLSRAMATETMEEEEDSVLRSAWRKYLDMRGEPFTRARDPPSSLKSNEQNKYWIPKLAPPLLHTVMTHQNRENLGGISFTNIRCQGCFASPEYGRLFRVNTIHAYIEANRLVAAGMLFGDLEKVATKASARGRDEATSTAPPTHSVHSGETPASEHERPTTARLHIGKDCLVASESIQFGAGCTIKNQTVIGAHTILGSRCKVSACVIMDHVRIGSECTLQNCVIGSNVQIHDQCQLRDCLIGPDTEVAAGTHETNEIFTRADIPIMDSFTP</sequence>
<evidence type="ECO:0000256" key="5">
    <source>
        <dbReference type="ARBA" id="ARBA00022917"/>
    </source>
</evidence>
<dbReference type="Gene3D" id="2.160.10.10">
    <property type="entry name" value="Hexapeptide repeat proteins"/>
    <property type="match status" value="1"/>
</dbReference>
<dbReference type="GO" id="GO:0005085">
    <property type="term" value="F:guanyl-nucleotide exchange factor activity"/>
    <property type="evidence" value="ECO:0007669"/>
    <property type="project" value="TreeGrafter"/>
</dbReference>
<feature type="compositionally biased region" description="Polar residues" evidence="10">
    <location>
        <begin position="433"/>
        <end position="444"/>
    </location>
</feature>
<protein>
    <recommendedName>
        <fullName evidence="6">Translation initiation factor eIF2B subunit gamma</fullName>
    </recommendedName>
    <alternativeName>
        <fullName evidence="7">eIF2B GDP-GTP exchange factor subunit gamma</fullName>
    </alternativeName>
</protein>
<dbReference type="OrthoDB" id="10250549at2759"/>
<evidence type="ECO:0000256" key="9">
    <source>
        <dbReference type="ARBA" id="ARBA00046432"/>
    </source>
</evidence>
<feature type="domain" description="EIF2B subunit epsilon/gamma LbH" evidence="12">
    <location>
        <begin position="470"/>
        <end position="549"/>
    </location>
</feature>
<feature type="domain" description="Nucleotidyl transferase" evidence="11">
    <location>
        <begin position="23"/>
        <end position="167"/>
    </location>
</feature>
<comment type="caution">
    <text evidence="13">The sequence shown here is derived from an EMBL/GenBank/DDBJ whole genome shotgun (WGS) entry which is preliminary data.</text>
</comment>
<dbReference type="GO" id="GO:0005829">
    <property type="term" value="C:cytosol"/>
    <property type="evidence" value="ECO:0007669"/>
    <property type="project" value="UniProtKB-SubCell"/>
</dbReference>
<keyword evidence="5" id="KW-0648">Protein biosynthesis</keyword>
<dbReference type="SUPFAM" id="SSF53448">
    <property type="entry name" value="Nucleotide-diphospho-sugar transferases"/>
    <property type="match status" value="1"/>
</dbReference>
<dbReference type="PANTHER" id="PTHR45989:SF1">
    <property type="entry name" value="TRANSLATION INITIATION FACTOR EIF-2B SUBUNIT GAMMA"/>
    <property type="match status" value="1"/>
</dbReference>
<evidence type="ECO:0000313" key="14">
    <source>
        <dbReference type="Proteomes" id="UP000530660"/>
    </source>
</evidence>
<reference evidence="13 14" key="1">
    <citation type="journal article" date="2020" name="J. Phycol.">
        <title>Comparative genome analysis reveals Cyanidiococcus gen. nov., a new extremophilic red algal genus sister to Cyanidioschyzon (Cyanidioschyzonaceae, Rhodophyta).</title>
        <authorList>
            <person name="Liu S.-L."/>
            <person name="Chiang Y.-R."/>
            <person name="Yoon H.S."/>
            <person name="Fu H.-Y."/>
        </authorList>
    </citation>
    <scope>NUCLEOTIDE SEQUENCE [LARGE SCALE GENOMIC DNA]</scope>
    <source>
        <strain evidence="13 14">THAL066</strain>
    </source>
</reference>
<evidence type="ECO:0000256" key="6">
    <source>
        <dbReference type="ARBA" id="ARBA00044196"/>
    </source>
</evidence>
<evidence type="ECO:0000256" key="8">
    <source>
        <dbReference type="ARBA" id="ARBA00045373"/>
    </source>
</evidence>
<dbReference type="Pfam" id="PF00483">
    <property type="entry name" value="NTP_transferase"/>
    <property type="match status" value="1"/>
</dbReference>
<dbReference type="GO" id="GO:0005851">
    <property type="term" value="C:eukaryotic translation initiation factor 2B complex"/>
    <property type="evidence" value="ECO:0007669"/>
    <property type="project" value="TreeGrafter"/>
</dbReference>
<dbReference type="InterPro" id="IPR056764">
    <property type="entry name" value="LbH_EIF2B3/5"/>
</dbReference>